<dbReference type="EMBL" id="PXOQ01000007">
    <property type="protein sequence ID" value="PSG90210.1"/>
    <property type="molecule type" value="Genomic_DNA"/>
</dbReference>
<gene>
    <name evidence="1" type="ORF">C7H52_02730</name>
</gene>
<keyword evidence="2" id="KW-1185">Reference proteome</keyword>
<evidence type="ECO:0000313" key="1">
    <source>
        <dbReference type="EMBL" id="PSG90210.1"/>
    </source>
</evidence>
<accession>A0A2T1NCN5</accession>
<dbReference type="RefSeq" id="WP_106462351.1">
    <property type="nucleotide sequence ID" value="NZ_PXOQ01000007.1"/>
</dbReference>
<comment type="caution">
    <text evidence="1">The sequence shown here is derived from an EMBL/GenBank/DDBJ whole genome shotgun (WGS) entry which is preliminary data.</text>
</comment>
<dbReference type="Proteomes" id="UP000238426">
    <property type="component" value="Unassembled WGS sequence"/>
</dbReference>
<reference evidence="1 2" key="1">
    <citation type="submission" date="2018-03" db="EMBL/GenBank/DDBJ databases">
        <title>Mesoflavibacter sp. HG37 and Mesoflavibacter sp. HG96 sp.nov., two marine bacteria isolated from seawater of Western Pacific Ocean.</title>
        <authorList>
            <person name="Cheng H."/>
            <person name="Wu Y.-H."/>
            <person name="Guo L.-L."/>
            <person name="Xu X.-W."/>
        </authorList>
    </citation>
    <scope>NUCLEOTIDE SEQUENCE [LARGE SCALE GENOMIC DNA]</scope>
    <source>
        <strain evidence="1 2">KCTC 32269</strain>
    </source>
</reference>
<protein>
    <submittedName>
        <fullName evidence="1">Uncharacterized protein</fullName>
    </submittedName>
</protein>
<sequence>MKSLILIVFLIFTSLIFSQNHSNPSQRFLEGEELKLFKIKILGGDQTSILEQKINSKSYLKGEELEQFKEKILGRRLNNFSKSVNEHKFLKGEELENFKEKILNRNFNFQKLDKKEH</sequence>
<dbReference type="AlphaFoldDB" id="A0A2T1NCN5"/>
<proteinExistence type="predicted"/>
<name>A0A2T1NCN5_9FLAO</name>
<organism evidence="1 2">
    <name type="scientific">Aurantibacter aestuarii</name>
    <dbReference type="NCBI Taxonomy" id="1266046"/>
    <lineage>
        <taxon>Bacteria</taxon>
        <taxon>Pseudomonadati</taxon>
        <taxon>Bacteroidota</taxon>
        <taxon>Flavobacteriia</taxon>
        <taxon>Flavobacteriales</taxon>
        <taxon>Flavobacteriaceae</taxon>
        <taxon>Aurantibacter</taxon>
    </lineage>
</organism>
<evidence type="ECO:0000313" key="2">
    <source>
        <dbReference type="Proteomes" id="UP000238426"/>
    </source>
</evidence>